<evidence type="ECO:0000256" key="2">
    <source>
        <dbReference type="ARBA" id="ARBA00023125"/>
    </source>
</evidence>
<dbReference type="Gene3D" id="1.10.357.10">
    <property type="entry name" value="Tetracycline Repressor, domain 2"/>
    <property type="match status" value="2"/>
</dbReference>
<dbReference type="Pfam" id="PF00440">
    <property type="entry name" value="TetR_N"/>
    <property type="match status" value="2"/>
</dbReference>
<evidence type="ECO:0000259" key="4">
    <source>
        <dbReference type="PROSITE" id="PS50977"/>
    </source>
</evidence>
<accession>A0A6J6SPA2</accession>
<organism evidence="5">
    <name type="scientific">freshwater metagenome</name>
    <dbReference type="NCBI Taxonomy" id="449393"/>
    <lineage>
        <taxon>unclassified sequences</taxon>
        <taxon>metagenomes</taxon>
        <taxon>ecological metagenomes</taxon>
    </lineage>
</organism>
<dbReference type="GO" id="GO:0000976">
    <property type="term" value="F:transcription cis-regulatory region binding"/>
    <property type="evidence" value="ECO:0007669"/>
    <property type="project" value="TreeGrafter"/>
</dbReference>
<dbReference type="AlphaFoldDB" id="A0A6J6SPA2"/>
<keyword evidence="2" id="KW-0238">DNA-binding</keyword>
<proteinExistence type="predicted"/>
<dbReference type="InterPro" id="IPR009057">
    <property type="entry name" value="Homeodomain-like_sf"/>
</dbReference>
<protein>
    <submittedName>
        <fullName evidence="5">Unannotated protein</fullName>
    </submittedName>
</protein>
<dbReference type="EMBL" id="CAEZYW010000058">
    <property type="protein sequence ID" value="CAB4736610.1"/>
    <property type="molecule type" value="Genomic_DNA"/>
</dbReference>
<dbReference type="InterPro" id="IPR001647">
    <property type="entry name" value="HTH_TetR"/>
</dbReference>
<evidence type="ECO:0000313" key="5">
    <source>
        <dbReference type="EMBL" id="CAB4736610.1"/>
    </source>
</evidence>
<name>A0A6J6SPA2_9ZZZZ</name>
<keyword evidence="1" id="KW-0805">Transcription regulation</keyword>
<gene>
    <name evidence="5" type="ORF">UFOPK2786_00527</name>
</gene>
<dbReference type="PROSITE" id="PS50977">
    <property type="entry name" value="HTH_TETR_2"/>
    <property type="match status" value="1"/>
</dbReference>
<dbReference type="SUPFAM" id="SSF46689">
    <property type="entry name" value="Homeodomain-like"/>
    <property type="match status" value="2"/>
</dbReference>
<dbReference type="GO" id="GO:0003700">
    <property type="term" value="F:DNA-binding transcription factor activity"/>
    <property type="evidence" value="ECO:0007669"/>
    <property type="project" value="TreeGrafter"/>
</dbReference>
<reference evidence="5" key="1">
    <citation type="submission" date="2020-05" db="EMBL/GenBank/DDBJ databases">
        <authorList>
            <person name="Chiriac C."/>
            <person name="Salcher M."/>
            <person name="Ghai R."/>
            <person name="Kavagutti S V."/>
        </authorList>
    </citation>
    <scope>NUCLEOTIDE SEQUENCE</scope>
</reference>
<feature type="domain" description="HTH tetR-type" evidence="4">
    <location>
        <begin position="209"/>
        <end position="269"/>
    </location>
</feature>
<dbReference type="InterPro" id="IPR050109">
    <property type="entry name" value="HTH-type_TetR-like_transc_reg"/>
</dbReference>
<dbReference type="PANTHER" id="PTHR30055">
    <property type="entry name" value="HTH-TYPE TRANSCRIPTIONAL REGULATOR RUTR"/>
    <property type="match status" value="1"/>
</dbReference>
<evidence type="ECO:0000256" key="3">
    <source>
        <dbReference type="ARBA" id="ARBA00023163"/>
    </source>
</evidence>
<sequence>MRARPVSAIRNDLTLERAAIEVIADSGWDAASMLAVSSRAGLTYGAVYSRFDDRSAWGVRLWESALLPALQSVLSGVLQASAGTPDEFEAAMSRCASPSPTVLAAVEVLLASRFDPVMRGPIESAVGTWLGRACLSRSDVSAQQAVVAAAGCYLAFGLVLASRRPGIEGLRLSEEFARYHRAFGSPAEPRALPKDRARHLEIAPFNTGDERIDRVFHAAVRVIGEVGYHRATTARICRASGVSAGFLYKRYSSKLDLAIAATDAMLAAGFEANAAFTERLTRKHGVAIAEAVTWRELQRPELQVKRALDLETNRLAMFDVGMRAVRQRTETEFIASLPADRHQGALRAFVHTEIAMGLGVHAVANLVPRVWKLPFNVVTEPLLGLTG</sequence>
<keyword evidence="3" id="KW-0804">Transcription</keyword>
<evidence type="ECO:0000256" key="1">
    <source>
        <dbReference type="ARBA" id="ARBA00023015"/>
    </source>
</evidence>
<dbReference type="PANTHER" id="PTHR30055:SF234">
    <property type="entry name" value="HTH-TYPE TRANSCRIPTIONAL REGULATOR BETI"/>
    <property type="match status" value="1"/>
</dbReference>